<dbReference type="InterPro" id="IPR052161">
    <property type="entry name" value="Mycobact_Acyl-CoA_DH"/>
</dbReference>
<dbReference type="SUPFAM" id="SSF56645">
    <property type="entry name" value="Acyl-CoA dehydrogenase NM domain-like"/>
    <property type="match status" value="1"/>
</dbReference>
<feature type="domain" description="Acyl-CoA dehydrogenase/oxidase C-terminal" evidence="7">
    <location>
        <begin position="231"/>
        <end position="383"/>
    </location>
</feature>
<feature type="domain" description="Acyl-CoA dehydrogenase/oxidase N-terminal" evidence="9">
    <location>
        <begin position="9"/>
        <end position="121"/>
    </location>
</feature>
<comment type="similarity">
    <text evidence="2 6">Belongs to the acyl-CoA dehydrogenase family.</text>
</comment>
<dbReference type="InterPro" id="IPR006091">
    <property type="entry name" value="Acyl-CoA_Oxase/DH_mid-dom"/>
</dbReference>
<dbReference type="Gene3D" id="1.20.140.10">
    <property type="entry name" value="Butyryl-CoA Dehydrogenase, subunit A, domain 3"/>
    <property type="match status" value="1"/>
</dbReference>
<evidence type="ECO:0000313" key="11">
    <source>
        <dbReference type="Proteomes" id="UP000431269"/>
    </source>
</evidence>
<dbReference type="InterPro" id="IPR013786">
    <property type="entry name" value="AcylCoA_DH/ox_N"/>
</dbReference>
<organism evidence="10 11">
    <name type="scientific">Terricaulis silvestris</name>
    <dbReference type="NCBI Taxonomy" id="2686094"/>
    <lineage>
        <taxon>Bacteria</taxon>
        <taxon>Pseudomonadati</taxon>
        <taxon>Pseudomonadota</taxon>
        <taxon>Alphaproteobacteria</taxon>
        <taxon>Caulobacterales</taxon>
        <taxon>Caulobacteraceae</taxon>
        <taxon>Terricaulis</taxon>
    </lineage>
</organism>
<name>A0A6I6MYH7_9CAUL</name>
<keyword evidence="5 6" id="KW-0560">Oxidoreductase</keyword>
<keyword evidence="11" id="KW-1185">Reference proteome</keyword>
<evidence type="ECO:0000256" key="3">
    <source>
        <dbReference type="ARBA" id="ARBA00022630"/>
    </source>
</evidence>
<dbReference type="GO" id="GO:0050660">
    <property type="term" value="F:flavin adenine dinucleotide binding"/>
    <property type="evidence" value="ECO:0007669"/>
    <property type="project" value="InterPro"/>
</dbReference>
<reference evidence="11" key="1">
    <citation type="submission" date="2019-12" db="EMBL/GenBank/DDBJ databases">
        <title>Complete genome of Terracaulis silvestris 0127_4.</title>
        <authorList>
            <person name="Vieira S."/>
            <person name="Riedel T."/>
            <person name="Sproer C."/>
            <person name="Pascual J."/>
            <person name="Boedeker C."/>
            <person name="Overmann J."/>
        </authorList>
    </citation>
    <scope>NUCLEOTIDE SEQUENCE [LARGE SCALE GENOMIC DNA]</scope>
    <source>
        <strain evidence="11">0127_4</strain>
    </source>
</reference>
<dbReference type="PANTHER" id="PTHR43292">
    <property type="entry name" value="ACYL-COA DEHYDROGENASE"/>
    <property type="match status" value="1"/>
</dbReference>
<protein>
    <submittedName>
        <fullName evidence="10">Acyl-CoA dehydrogenase</fullName>
        <ecNumber evidence="10">1.3.99.-</ecNumber>
    </submittedName>
</protein>
<dbReference type="EMBL" id="CP047045">
    <property type="protein sequence ID" value="QGZ96203.1"/>
    <property type="molecule type" value="Genomic_DNA"/>
</dbReference>
<dbReference type="InterPro" id="IPR037069">
    <property type="entry name" value="AcylCoA_DH/ox_N_sf"/>
</dbReference>
<keyword evidence="3 6" id="KW-0285">Flavoprotein</keyword>
<dbReference type="Pfam" id="PF02771">
    <property type="entry name" value="Acyl-CoA_dh_N"/>
    <property type="match status" value="1"/>
</dbReference>
<dbReference type="InterPro" id="IPR036250">
    <property type="entry name" value="AcylCo_DH-like_C"/>
</dbReference>
<dbReference type="Gene3D" id="1.10.540.10">
    <property type="entry name" value="Acyl-CoA dehydrogenase/oxidase, N-terminal domain"/>
    <property type="match status" value="1"/>
</dbReference>
<dbReference type="InterPro" id="IPR009100">
    <property type="entry name" value="AcylCoA_DH/oxidase_NM_dom_sf"/>
</dbReference>
<evidence type="ECO:0000259" key="8">
    <source>
        <dbReference type="Pfam" id="PF02770"/>
    </source>
</evidence>
<sequence>MTTTDHLGTYRSKARAFLETHAGQYGWEARRNLSLAEEVALAKRWQGVKAANGYAAITWPKEFGGAGGTELEKIIFSTEEAQFGFPAGLLAITLGMPVPMMLHHATPEQKQRYVPPAVRGEEMWCQLFSEPGAGSDLAAARLRARRDGDDWLLDGQKTWTSYAQFCDFGILVARTDPDAPKHKGLTFFFVDMKAPGVTVRPIKLLHQHEDVNEVFFDNVRIPDANRLGAVNDGFRMAILTLMMERYVAAASDDGPPLQALIDLANARKLRGRPAIEDGRVRAAIAHAYATQRGLSAIHERALEELTAGREPGAEGSIHKLAAARERHAMATLALDLMGPSGVAYDSHAKTRTDYMMSWIDGPTLRIAGGTDEMLLNTIAERILGLPQDHRPDKAPR</sequence>
<dbReference type="GO" id="GO:0016627">
    <property type="term" value="F:oxidoreductase activity, acting on the CH-CH group of donors"/>
    <property type="evidence" value="ECO:0007669"/>
    <property type="project" value="InterPro"/>
</dbReference>
<dbReference type="FunFam" id="2.40.110.10:FF:000011">
    <property type="entry name" value="Acyl-CoA dehydrogenase FadE34"/>
    <property type="match status" value="1"/>
</dbReference>
<dbReference type="SUPFAM" id="SSF47203">
    <property type="entry name" value="Acyl-CoA dehydrogenase C-terminal domain-like"/>
    <property type="match status" value="1"/>
</dbReference>
<feature type="domain" description="Acyl-CoA oxidase/dehydrogenase middle" evidence="8">
    <location>
        <begin position="125"/>
        <end position="219"/>
    </location>
</feature>
<evidence type="ECO:0000256" key="5">
    <source>
        <dbReference type="ARBA" id="ARBA00023002"/>
    </source>
</evidence>
<dbReference type="Pfam" id="PF00441">
    <property type="entry name" value="Acyl-CoA_dh_1"/>
    <property type="match status" value="1"/>
</dbReference>
<comment type="cofactor">
    <cofactor evidence="1 6">
        <name>FAD</name>
        <dbReference type="ChEBI" id="CHEBI:57692"/>
    </cofactor>
</comment>
<dbReference type="InterPro" id="IPR009075">
    <property type="entry name" value="AcylCo_DH/oxidase_C"/>
</dbReference>
<accession>A0A6I6MYH7</accession>
<dbReference type="RefSeq" id="WP_158767010.1">
    <property type="nucleotide sequence ID" value="NZ_CP047045.1"/>
</dbReference>
<evidence type="ECO:0000256" key="1">
    <source>
        <dbReference type="ARBA" id="ARBA00001974"/>
    </source>
</evidence>
<dbReference type="InterPro" id="IPR046373">
    <property type="entry name" value="Acyl-CoA_Oxase/DH_mid-dom_sf"/>
</dbReference>
<evidence type="ECO:0000259" key="7">
    <source>
        <dbReference type="Pfam" id="PF00441"/>
    </source>
</evidence>
<dbReference type="GO" id="GO:0005886">
    <property type="term" value="C:plasma membrane"/>
    <property type="evidence" value="ECO:0007669"/>
    <property type="project" value="TreeGrafter"/>
</dbReference>
<gene>
    <name evidence="10" type="primary">mmgC_5</name>
    <name evidence="10" type="ORF">DSM104635_03061</name>
</gene>
<dbReference type="EC" id="1.3.99.-" evidence="10"/>
<dbReference type="AlphaFoldDB" id="A0A6I6MYH7"/>
<evidence type="ECO:0000256" key="4">
    <source>
        <dbReference type="ARBA" id="ARBA00022827"/>
    </source>
</evidence>
<evidence type="ECO:0000256" key="6">
    <source>
        <dbReference type="RuleBase" id="RU362125"/>
    </source>
</evidence>
<proteinExistence type="inferred from homology"/>
<evidence type="ECO:0000256" key="2">
    <source>
        <dbReference type="ARBA" id="ARBA00009347"/>
    </source>
</evidence>
<dbReference type="Gene3D" id="2.40.110.10">
    <property type="entry name" value="Butyryl-CoA Dehydrogenase, subunit A, domain 2"/>
    <property type="match status" value="1"/>
</dbReference>
<keyword evidence="4 6" id="KW-0274">FAD</keyword>
<dbReference type="PANTHER" id="PTHR43292:SF4">
    <property type="entry name" value="ACYL-COA DEHYDROGENASE FADE34"/>
    <property type="match status" value="1"/>
</dbReference>
<dbReference type="Proteomes" id="UP000431269">
    <property type="component" value="Chromosome"/>
</dbReference>
<dbReference type="KEGG" id="tsv:DSM104635_03061"/>
<evidence type="ECO:0000313" key="10">
    <source>
        <dbReference type="EMBL" id="QGZ96203.1"/>
    </source>
</evidence>
<evidence type="ECO:0000259" key="9">
    <source>
        <dbReference type="Pfam" id="PF02771"/>
    </source>
</evidence>
<dbReference type="Pfam" id="PF02770">
    <property type="entry name" value="Acyl-CoA_dh_M"/>
    <property type="match status" value="1"/>
</dbReference>